<keyword evidence="3" id="KW-0963">Cytoplasm</keyword>
<evidence type="ECO:0000256" key="2">
    <source>
        <dbReference type="ARBA" id="ARBA00008524"/>
    </source>
</evidence>
<name>A0AAV4IMP7_9GAST</name>
<evidence type="ECO:0000313" key="8">
    <source>
        <dbReference type="EMBL" id="GFS11370.1"/>
    </source>
</evidence>
<dbReference type="InterPro" id="IPR036034">
    <property type="entry name" value="PDZ_sf"/>
</dbReference>
<keyword evidence="5" id="KW-0378">Hydrolase</keyword>
<evidence type="ECO:0000259" key="7">
    <source>
        <dbReference type="Pfam" id="PF03572"/>
    </source>
</evidence>
<sequence length="870" mass="96386">MYGDVYRRFLPHINNPQDASVVLSEMAGELNVSHTGSGYRSPSANHIPTDGRLGLIYDLTYQGSGMKIDEVLLGGPLDLSQTQAKHGDIIVALNGQMIDEVGGVDRALKQKFGQVMVVRFYSPTRQEHWSERIQTISPQQEAQLLRHRWVAKKRKRVEQLSNGQLGYVYVPQMDEQAFRNLTAEAIGRYRFAKGLIIDIRFNKGGNLHDSILAFASGKKYAAVVPPHGGATSFEPRSRWWTKSAVIGNASSYSDGSVFPQAYSELELGPVVGDPIPGTGTAVWWFKSKVLPGLVYGFPQLPFRKLDGTYYENLQLEPDVLISNDVPSIIAVKDAGYISKLHWSPDGQSIAMAVDRGDSSNVYNLDLSTYDLHQLSWNAGNEYPLAFTADSKNIYINSPQLQNANYDFFSIAGGKMMNQVYSVPEAGGRLTPVLPFPVSHFSASPDGQYYAYAVQASIEQDYRKHQQSAASPSVFIYSTQDKNHHQISNEGISALNPIWSADGQTLYYLSEYSGDFNVWQYNRLDGSNTQVTWHKSHPVRDLSVAANGTVAYSWNGELYILNSDDHEPEKLDVFVRSASLDLDFFDMQPVITEFGVNASGSELVVAAWGDLFFYNLDSGTVRAMATTPYEERGAQFHPHKLGLVFGAEKNGKWGIYGAFPDDVDTFIDAENIIVEDILVGDFDAFQPLFSPDGTKIAYLRNRNSIHVYDLTTKEDWEVVSSQFNYSYKDGDTTFLWAPDSKHIVTTIADTGFNSEVTLFAIDGSGAPVRLTYNNSMDTPLGWSDDGGSVYLLSTELSQFAADGSQTSSDIFRIPLSRAAVSSNPQTDGYVTDLDESGDRMNLPVIDMASVETERLSILRSRITNNSANIIS</sequence>
<comment type="caution">
    <text evidence="8">The sequence shown here is derived from an EMBL/GenBank/DDBJ whole genome shotgun (WGS) entry which is preliminary data.</text>
</comment>
<protein>
    <submittedName>
        <fullName evidence="8">Tricorn protease homolog</fullName>
    </submittedName>
</protein>
<dbReference type="CDD" id="cd07562">
    <property type="entry name" value="Peptidase_S41_TRI"/>
    <property type="match status" value="1"/>
</dbReference>
<evidence type="ECO:0000256" key="6">
    <source>
        <dbReference type="ARBA" id="ARBA00022825"/>
    </source>
</evidence>
<dbReference type="InterPro" id="IPR012393">
    <property type="entry name" value="Tricorn_protease"/>
</dbReference>
<evidence type="ECO:0000256" key="3">
    <source>
        <dbReference type="ARBA" id="ARBA00022490"/>
    </source>
</evidence>
<evidence type="ECO:0000313" key="9">
    <source>
        <dbReference type="Proteomes" id="UP000762676"/>
    </source>
</evidence>
<keyword evidence="4 8" id="KW-0645">Protease</keyword>
<comment type="similarity">
    <text evidence="2">Belongs to the peptidase S41B family.</text>
</comment>
<dbReference type="SUPFAM" id="SSF50156">
    <property type="entry name" value="PDZ domain-like"/>
    <property type="match status" value="1"/>
</dbReference>
<dbReference type="Gene3D" id="2.120.10.60">
    <property type="entry name" value="Tricorn protease N-terminal domain"/>
    <property type="match status" value="1"/>
</dbReference>
<dbReference type="Pfam" id="PF26549">
    <property type="entry name" value="Tricorn_N"/>
    <property type="match status" value="1"/>
</dbReference>
<dbReference type="Gene3D" id="3.90.226.10">
    <property type="entry name" value="2-enoyl-CoA Hydratase, Chain A, domain 1"/>
    <property type="match status" value="1"/>
</dbReference>
<evidence type="ECO:0000256" key="1">
    <source>
        <dbReference type="ARBA" id="ARBA00004496"/>
    </source>
</evidence>
<dbReference type="Gene3D" id="2.120.10.30">
    <property type="entry name" value="TolB, C-terminal domain"/>
    <property type="match status" value="1"/>
</dbReference>
<dbReference type="InterPro" id="IPR005151">
    <property type="entry name" value="Tail-specific_protease"/>
</dbReference>
<comment type="subcellular location">
    <subcellularLocation>
        <location evidence="1">Cytoplasm</location>
    </subcellularLocation>
</comment>
<dbReference type="PANTHER" id="PTHR43253">
    <property type="entry name" value="TRICORN PROTEASE HOMOLOG 2-RELATED"/>
    <property type="match status" value="1"/>
</dbReference>
<proteinExistence type="inferred from homology"/>
<reference evidence="8 9" key="1">
    <citation type="journal article" date="2021" name="Elife">
        <title>Chloroplast acquisition without the gene transfer in kleptoplastic sea slugs, Plakobranchus ocellatus.</title>
        <authorList>
            <person name="Maeda T."/>
            <person name="Takahashi S."/>
            <person name="Yoshida T."/>
            <person name="Shimamura S."/>
            <person name="Takaki Y."/>
            <person name="Nagai Y."/>
            <person name="Toyoda A."/>
            <person name="Suzuki Y."/>
            <person name="Arimoto A."/>
            <person name="Ishii H."/>
            <person name="Satoh N."/>
            <person name="Nishiyama T."/>
            <person name="Hasebe M."/>
            <person name="Maruyama T."/>
            <person name="Minagawa J."/>
            <person name="Obokata J."/>
            <person name="Shigenobu S."/>
        </authorList>
    </citation>
    <scope>NUCLEOTIDE SEQUENCE [LARGE SCALE GENOMIC DNA]</scope>
</reference>
<keyword evidence="6" id="KW-0720">Serine protease</keyword>
<feature type="domain" description="Tail specific protease" evidence="7">
    <location>
        <begin position="165"/>
        <end position="320"/>
    </location>
</feature>
<dbReference type="Pfam" id="PF07676">
    <property type="entry name" value="PD40"/>
    <property type="match status" value="1"/>
</dbReference>
<dbReference type="Gene3D" id="3.30.750.44">
    <property type="match status" value="1"/>
</dbReference>
<dbReference type="Proteomes" id="UP000762676">
    <property type="component" value="Unassembled WGS sequence"/>
</dbReference>
<feature type="non-terminal residue" evidence="8">
    <location>
        <position position="870"/>
    </location>
</feature>
<evidence type="ECO:0000256" key="5">
    <source>
        <dbReference type="ARBA" id="ARBA00022801"/>
    </source>
</evidence>
<dbReference type="Pfam" id="PF03572">
    <property type="entry name" value="Peptidase_S41"/>
    <property type="match status" value="1"/>
</dbReference>
<dbReference type="SUPFAM" id="SSF52096">
    <property type="entry name" value="ClpP/crotonase"/>
    <property type="match status" value="1"/>
</dbReference>
<dbReference type="GO" id="GO:0008236">
    <property type="term" value="F:serine-type peptidase activity"/>
    <property type="evidence" value="ECO:0007669"/>
    <property type="project" value="UniProtKB-KW"/>
</dbReference>
<gene>
    <name evidence="8" type="ORF">ElyMa_003084200</name>
</gene>
<dbReference type="InterPro" id="IPR011042">
    <property type="entry name" value="6-blade_b-propeller_TolB-like"/>
</dbReference>
<dbReference type="InterPro" id="IPR029045">
    <property type="entry name" value="ClpP/crotonase-like_dom_sf"/>
</dbReference>
<dbReference type="InterPro" id="IPR011659">
    <property type="entry name" value="WD40"/>
</dbReference>
<accession>A0AAV4IMP7</accession>
<keyword evidence="9" id="KW-1185">Reference proteome</keyword>
<organism evidence="8 9">
    <name type="scientific">Elysia marginata</name>
    <dbReference type="NCBI Taxonomy" id="1093978"/>
    <lineage>
        <taxon>Eukaryota</taxon>
        <taxon>Metazoa</taxon>
        <taxon>Spiralia</taxon>
        <taxon>Lophotrochozoa</taxon>
        <taxon>Mollusca</taxon>
        <taxon>Gastropoda</taxon>
        <taxon>Heterobranchia</taxon>
        <taxon>Euthyneura</taxon>
        <taxon>Panpulmonata</taxon>
        <taxon>Sacoglossa</taxon>
        <taxon>Placobranchoidea</taxon>
        <taxon>Plakobranchidae</taxon>
        <taxon>Elysia</taxon>
    </lineage>
</organism>
<evidence type="ECO:0000256" key="4">
    <source>
        <dbReference type="ARBA" id="ARBA00022670"/>
    </source>
</evidence>
<dbReference type="AlphaFoldDB" id="A0AAV4IMP7"/>
<dbReference type="SUPFAM" id="SSF82171">
    <property type="entry name" value="DPP6 N-terminal domain-like"/>
    <property type="match status" value="2"/>
</dbReference>
<dbReference type="GO" id="GO:0006508">
    <property type="term" value="P:proteolysis"/>
    <property type="evidence" value="ECO:0007669"/>
    <property type="project" value="UniProtKB-KW"/>
</dbReference>
<dbReference type="GO" id="GO:0005737">
    <property type="term" value="C:cytoplasm"/>
    <property type="evidence" value="ECO:0007669"/>
    <property type="project" value="UniProtKB-SubCell"/>
</dbReference>
<dbReference type="EMBL" id="BMAT01006377">
    <property type="protein sequence ID" value="GFS11370.1"/>
    <property type="molecule type" value="Genomic_DNA"/>
</dbReference>
<dbReference type="PANTHER" id="PTHR43253:SF1">
    <property type="entry name" value="TRICORN PROTEASE HOMOLOG 2-RELATED"/>
    <property type="match status" value="1"/>
</dbReference>